<dbReference type="RefSeq" id="WP_161722028.1">
    <property type="nucleotide sequence ID" value="NZ_JAAAXI010000003.1"/>
</dbReference>
<dbReference type="SUPFAM" id="SSF50346">
    <property type="entry name" value="PRC-barrel domain"/>
    <property type="match status" value="1"/>
</dbReference>
<evidence type="ECO:0000259" key="1">
    <source>
        <dbReference type="Pfam" id="PF05239"/>
    </source>
</evidence>
<dbReference type="InterPro" id="IPR027275">
    <property type="entry name" value="PRC-brl_dom"/>
</dbReference>
<proteinExistence type="predicted"/>
<gene>
    <name evidence="2" type="ORF">GR303_10285</name>
</gene>
<keyword evidence="3" id="KW-1185">Reference proteome</keyword>
<evidence type="ECO:0000313" key="2">
    <source>
        <dbReference type="EMBL" id="NBJ24742.1"/>
    </source>
</evidence>
<dbReference type="PANTHER" id="PTHR36505:SF1">
    <property type="entry name" value="BLR1072 PROTEIN"/>
    <property type="match status" value="1"/>
</dbReference>
<dbReference type="Proteomes" id="UP000818323">
    <property type="component" value="Unassembled WGS sequence"/>
</dbReference>
<organism evidence="2 3">
    <name type="scientific">Microvirga arsenatis</name>
    <dbReference type="NCBI Taxonomy" id="2692265"/>
    <lineage>
        <taxon>Bacteria</taxon>
        <taxon>Pseudomonadati</taxon>
        <taxon>Pseudomonadota</taxon>
        <taxon>Alphaproteobacteria</taxon>
        <taxon>Hyphomicrobiales</taxon>
        <taxon>Methylobacteriaceae</taxon>
        <taxon>Microvirga</taxon>
    </lineage>
</organism>
<accession>A0ABW9YWK9</accession>
<evidence type="ECO:0000313" key="3">
    <source>
        <dbReference type="Proteomes" id="UP000818323"/>
    </source>
</evidence>
<dbReference type="Pfam" id="PF05239">
    <property type="entry name" value="PRC"/>
    <property type="match status" value="1"/>
</dbReference>
<dbReference type="PANTHER" id="PTHR36505">
    <property type="entry name" value="BLR1072 PROTEIN"/>
    <property type="match status" value="1"/>
</dbReference>
<protein>
    <submittedName>
        <fullName evidence="2">PRC-barrel domain containing protein</fullName>
    </submittedName>
</protein>
<comment type="caution">
    <text evidence="2">The sequence shown here is derived from an EMBL/GenBank/DDBJ whole genome shotgun (WGS) entry which is preliminary data.</text>
</comment>
<feature type="domain" description="PRC-barrel" evidence="1">
    <location>
        <begin position="80"/>
        <end position="154"/>
    </location>
</feature>
<dbReference type="Gene3D" id="2.30.30.240">
    <property type="entry name" value="PRC-barrel domain"/>
    <property type="match status" value="1"/>
</dbReference>
<reference evidence="2 3" key="1">
    <citation type="submission" date="2020-01" db="EMBL/GenBank/DDBJ databases">
        <title>Microvirga sp. nov., an arsenate reduction bacterium isolated from Tibet hotspring sediments.</title>
        <authorList>
            <person name="Yuan C.-G."/>
        </authorList>
    </citation>
    <scope>NUCLEOTIDE SEQUENCE [LARGE SCALE GENOMIC DNA]</scope>
    <source>
        <strain evidence="2 3">SYSU G3D203</strain>
    </source>
</reference>
<dbReference type="EMBL" id="JAAAXJ010000004">
    <property type="protein sequence ID" value="NBJ24742.1"/>
    <property type="molecule type" value="Genomic_DNA"/>
</dbReference>
<sequence length="190" mass="21162">MRTYYVFRSESEPGLQGFAESPGGEALPAEQGPWTLAQTIAPGDAWNADVSRAVVAAGILENGFYLWGPVKRPASLHPVIESDRVEGTAVYDPRGTQIGTIKRLLIEKVSGRVLYVDVTFGGFLGIGVQHHTIPWDKLSYDTELEGYRTDVTEAQVRGAPAFYGDDRVWPDRAREQEVRDYWHEMPRGPI</sequence>
<name>A0ABW9YWK9_9HYPH</name>
<dbReference type="InterPro" id="IPR011033">
    <property type="entry name" value="PRC_barrel-like_sf"/>
</dbReference>